<accession>A0ACB8T4N8</accession>
<proteinExistence type="predicted"/>
<sequence length="138" mass="13994">MAAGMKPARNPGEWKEESALEVDEEKWAGPGRGDEAARARSEGGGGGRQGGEGAAGGLWGCLAAGRDVAASCIRRRSSSVAAAEASSLLPPPSLLVPGDGGDDEHIAQPSCSLLPFSFPLDLSCTCRSPDDCALSNQA</sequence>
<keyword evidence="2" id="KW-1185">Reference proteome</keyword>
<name>A0ACB8T4N8_9AGAM</name>
<gene>
    <name evidence="1" type="ORF">BV25DRAFT_1824623</name>
</gene>
<reference evidence="1" key="2">
    <citation type="journal article" date="2022" name="New Phytol.">
        <title>Evolutionary transition to the ectomycorrhizal habit in the genomes of a hyperdiverse lineage of mushroom-forming fungi.</title>
        <authorList>
            <person name="Looney B."/>
            <person name="Miyauchi S."/>
            <person name="Morin E."/>
            <person name="Drula E."/>
            <person name="Courty P.E."/>
            <person name="Kohler A."/>
            <person name="Kuo A."/>
            <person name="LaButti K."/>
            <person name="Pangilinan J."/>
            <person name="Lipzen A."/>
            <person name="Riley R."/>
            <person name="Andreopoulos W."/>
            <person name="He G."/>
            <person name="Johnson J."/>
            <person name="Nolan M."/>
            <person name="Tritt A."/>
            <person name="Barry K.W."/>
            <person name="Grigoriev I.V."/>
            <person name="Nagy L.G."/>
            <person name="Hibbett D."/>
            <person name="Henrissat B."/>
            <person name="Matheny P.B."/>
            <person name="Labbe J."/>
            <person name="Martin F.M."/>
        </authorList>
    </citation>
    <scope>NUCLEOTIDE SEQUENCE</scope>
    <source>
        <strain evidence="1">HHB10654</strain>
    </source>
</reference>
<evidence type="ECO:0000313" key="2">
    <source>
        <dbReference type="Proteomes" id="UP000814140"/>
    </source>
</evidence>
<organism evidence="1 2">
    <name type="scientific">Artomyces pyxidatus</name>
    <dbReference type="NCBI Taxonomy" id="48021"/>
    <lineage>
        <taxon>Eukaryota</taxon>
        <taxon>Fungi</taxon>
        <taxon>Dikarya</taxon>
        <taxon>Basidiomycota</taxon>
        <taxon>Agaricomycotina</taxon>
        <taxon>Agaricomycetes</taxon>
        <taxon>Russulales</taxon>
        <taxon>Auriscalpiaceae</taxon>
        <taxon>Artomyces</taxon>
    </lineage>
</organism>
<protein>
    <submittedName>
        <fullName evidence="1">Uncharacterized protein</fullName>
    </submittedName>
</protein>
<dbReference type="Proteomes" id="UP000814140">
    <property type="component" value="Unassembled WGS sequence"/>
</dbReference>
<evidence type="ECO:0000313" key="1">
    <source>
        <dbReference type="EMBL" id="KAI0063083.1"/>
    </source>
</evidence>
<comment type="caution">
    <text evidence="1">The sequence shown here is derived from an EMBL/GenBank/DDBJ whole genome shotgun (WGS) entry which is preliminary data.</text>
</comment>
<reference evidence="1" key="1">
    <citation type="submission" date="2021-03" db="EMBL/GenBank/DDBJ databases">
        <authorList>
            <consortium name="DOE Joint Genome Institute"/>
            <person name="Ahrendt S."/>
            <person name="Looney B.P."/>
            <person name="Miyauchi S."/>
            <person name="Morin E."/>
            <person name="Drula E."/>
            <person name="Courty P.E."/>
            <person name="Chicoki N."/>
            <person name="Fauchery L."/>
            <person name="Kohler A."/>
            <person name="Kuo A."/>
            <person name="Labutti K."/>
            <person name="Pangilinan J."/>
            <person name="Lipzen A."/>
            <person name="Riley R."/>
            <person name="Andreopoulos W."/>
            <person name="He G."/>
            <person name="Johnson J."/>
            <person name="Barry K.W."/>
            <person name="Grigoriev I.V."/>
            <person name="Nagy L."/>
            <person name="Hibbett D."/>
            <person name="Henrissat B."/>
            <person name="Matheny P.B."/>
            <person name="Labbe J."/>
            <person name="Martin F."/>
        </authorList>
    </citation>
    <scope>NUCLEOTIDE SEQUENCE</scope>
    <source>
        <strain evidence="1">HHB10654</strain>
    </source>
</reference>
<dbReference type="EMBL" id="MU277204">
    <property type="protein sequence ID" value="KAI0063083.1"/>
    <property type="molecule type" value="Genomic_DNA"/>
</dbReference>